<gene>
    <name evidence="5" type="ORF">EK398_14870</name>
</gene>
<dbReference type="AlphaFoldDB" id="A0A437UQX5"/>
<dbReference type="NCBIfam" id="TIGR01549">
    <property type="entry name" value="HAD-SF-IA-v1"/>
    <property type="match status" value="1"/>
</dbReference>
<dbReference type="InterPro" id="IPR006439">
    <property type="entry name" value="HAD-SF_hydro_IA"/>
</dbReference>
<reference evidence="5 6" key="1">
    <citation type="submission" date="2018-12" db="EMBL/GenBank/DDBJ databases">
        <title>A novel vanA-carrying plasmid in a clinical isolate of Enterococcus avium.</title>
        <authorList>
            <person name="Bernasconi O.J."/>
            <person name="Luzzaro F."/>
            <person name="Endimiani A."/>
        </authorList>
    </citation>
    <scope>NUCLEOTIDE SEQUENCE [LARGE SCALE GENOMIC DNA]</scope>
    <source>
        <strain evidence="5 6">LC0559/18</strain>
    </source>
</reference>
<dbReference type="GO" id="GO:0044281">
    <property type="term" value="P:small molecule metabolic process"/>
    <property type="evidence" value="ECO:0007669"/>
    <property type="project" value="UniProtKB-ARBA"/>
</dbReference>
<dbReference type="PANTHER" id="PTHR46470">
    <property type="entry name" value="N-ACYLNEURAMINATE-9-PHOSPHATASE"/>
    <property type="match status" value="1"/>
</dbReference>
<protein>
    <submittedName>
        <fullName evidence="5">HAD family hydrolase</fullName>
    </submittedName>
</protein>
<comment type="caution">
    <text evidence="5">The sequence shown here is derived from an EMBL/GenBank/DDBJ whole genome shotgun (WGS) entry which is preliminary data.</text>
</comment>
<dbReference type="Proteomes" id="UP000288388">
    <property type="component" value="Unassembled WGS sequence"/>
</dbReference>
<dbReference type="GO" id="GO:0016791">
    <property type="term" value="F:phosphatase activity"/>
    <property type="evidence" value="ECO:0007669"/>
    <property type="project" value="TreeGrafter"/>
</dbReference>
<evidence type="ECO:0000313" key="5">
    <source>
        <dbReference type="EMBL" id="RVU96018.1"/>
    </source>
</evidence>
<dbReference type="PANTHER" id="PTHR46470:SF2">
    <property type="entry name" value="GLYCERALDEHYDE 3-PHOSPHATE PHOSPHATASE"/>
    <property type="match status" value="1"/>
</dbReference>
<dbReference type="SFLD" id="SFLDS00003">
    <property type="entry name" value="Haloacid_Dehalogenase"/>
    <property type="match status" value="1"/>
</dbReference>
<evidence type="ECO:0000313" key="6">
    <source>
        <dbReference type="Proteomes" id="UP000288388"/>
    </source>
</evidence>
<dbReference type="SUPFAM" id="SSF56784">
    <property type="entry name" value="HAD-like"/>
    <property type="match status" value="1"/>
</dbReference>
<keyword evidence="4" id="KW-0460">Magnesium</keyword>
<dbReference type="PRINTS" id="PR00413">
    <property type="entry name" value="HADHALOGNASE"/>
</dbReference>
<dbReference type="InterPro" id="IPR051400">
    <property type="entry name" value="HAD-like_hydrolase"/>
</dbReference>
<dbReference type="Pfam" id="PF13419">
    <property type="entry name" value="HAD_2"/>
    <property type="match status" value="1"/>
</dbReference>
<dbReference type="Gene3D" id="1.20.120.710">
    <property type="entry name" value="Haloacid dehalogenase hydrolase-like domain"/>
    <property type="match status" value="1"/>
</dbReference>
<name>A0A437UQX5_ENTAV</name>
<dbReference type="InterPro" id="IPR036412">
    <property type="entry name" value="HAD-like_sf"/>
</dbReference>
<sequence length="239" mass="27397">MIQGIVFDLDDTLYKQQAPFASAINDLFPTFPESKMNALFIRFRYYSDLHYMKSITGEWSLAKMRYERIRLALADFDFVPSKSELETFQAAYDHALKAITLPSEISDSLTFLNQQDVPLGLITNGPVLRQKEKISALQLARWIAPEKMIISDAVGIQKPEPKIFSLMETRLNLAPESLLYIGDSFENDVIGAKAASWSVWWFNHQNRKIPEGQSAIFEKEIKNFEDLKSLLTNQKSMPH</sequence>
<keyword evidence="3 5" id="KW-0378">Hydrolase</keyword>
<dbReference type="Gene3D" id="3.40.50.1000">
    <property type="entry name" value="HAD superfamily/HAD-like"/>
    <property type="match status" value="1"/>
</dbReference>
<dbReference type="InterPro" id="IPR023214">
    <property type="entry name" value="HAD_sf"/>
</dbReference>
<evidence type="ECO:0000256" key="3">
    <source>
        <dbReference type="ARBA" id="ARBA00022801"/>
    </source>
</evidence>
<evidence type="ECO:0000256" key="4">
    <source>
        <dbReference type="ARBA" id="ARBA00022842"/>
    </source>
</evidence>
<dbReference type="InterPro" id="IPR041492">
    <property type="entry name" value="HAD_2"/>
</dbReference>
<keyword evidence="2" id="KW-0479">Metal-binding</keyword>
<proteinExistence type="predicted"/>
<dbReference type="GO" id="GO:0046872">
    <property type="term" value="F:metal ion binding"/>
    <property type="evidence" value="ECO:0007669"/>
    <property type="project" value="UniProtKB-KW"/>
</dbReference>
<evidence type="ECO:0000256" key="2">
    <source>
        <dbReference type="ARBA" id="ARBA00022723"/>
    </source>
</evidence>
<comment type="cofactor">
    <cofactor evidence="1">
        <name>Mg(2+)</name>
        <dbReference type="ChEBI" id="CHEBI:18420"/>
    </cofactor>
</comment>
<dbReference type="SFLD" id="SFLDG01129">
    <property type="entry name" value="C1.5:_HAD__Beta-PGM__Phosphata"/>
    <property type="match status" value="1"/>
</dbReference>
<accession>A0A437UQX5</accession>
<dbReference type="EMBL" id="RYZS01000001">
    <property type="protein sequence ID" value="RVU96018.1"/>
    <property type="molecule type" value="Genomic_DNA"/>
</dbReference>
<dbReference type="RefSeq" id="WP_127979456.1">
    <property type="nucleotide sequence ID" value="NZ_JAQLBW010000002.1"/>
</dbReference>
<organism evidence="5 6">
    <name type="scientific">Enterococcus avium</name>
    <name type="common">Streptococcus avium</name>
    <dbReference type="NCBI Taxonomy" id="33945"/>
    <lineage>
        <taxon>Bacteria</taxon>
        <taxon>Bacillati</taxon>
        <taxon>Bacillota</taxon>
        <taxon>Bacilli</taxon>
        <taxon>Lactobacillales</taxon>
        <taxon>Enterococcaceae</taxon>
        <taxon>Enterococcus</taxon>
    </lineage>
</organism>
<evidence type="ECO:0000256" key="1">
    <source>
        <dbReference type="ARBA" id="ARBA00001946"/>
    </source>
</evidence>